<feature type="coiled-coil region" evidence="1">
    <location>
        <begin position="249"/>
        <end position="283"/>
    </location>
</feature>
<dbReference type="AlphaFoldDB" id="A0A370NU66"/>
<reference evidence="4" key="1">
    <citation type="submission" date="2018-06" db="EMBL/GenBank/DDBJ databases">
        <authorList>
            <person name="Feng T."/>
            <person name="Jeon C.O."/>
        </authorList>
    </citation>
    <scope>NUCLEOTIDE SEQUENCE [LARGE SCALE GENOMIC DNA]</scope>
    <source>
        <strain evidence="4">S23</strain>
    </source>
</reference>
<name>A0A370NU66_9BURK</name>
<dbReference type="EMBL" id="QKWJ01000019">
    <property type="protein sequence ID" value="RDK09149.1"/>
    <property type="molecule type" value="Genomic_DNA"/>
</dbReference>
<comment type="caution">
    <text evidence="3">The sequence shown here is derived from an EMBL/GenBank/DDBJ whole genome shotgun (WGS) entry which is preliminary data.</text>
</comment>
<feature type="compositionally biased region" description="Polar residues" evidence="2">
    <location>
        <begin position="120"/>
        <end position="129"/>
    </location>
</feature>
<evidence type="ECO:0000313" key="4">
    <source>
        <dbReference type="Proteomes" id="UP000255165"/>
    </source>
</evidence>
<evidence type="ECO:0000313" key="3">
    <source>
        <dbReference type="EMBL" id="RDK09149.1"/>
    </source>
</evidence>
<keyword evidence="1" id="KW-0175">Coiled coil</keyword>
<evidence type="ECO:0000256" key="1">
    <source>
        <dbReference type="SAM" id="Coils"/>
    </source>
</evidence>
<evidence type="ECO:0000256" key="2">
    <source>
        <dbReference type="SAM" id="MobiDB-lite"/>
    </source>
</evidence>
<proteinExistence type="predicted"/>
<protein>
    <submittedName>
        <fullName evidence="3">Uncharacterized protein</fullName>
    </submittedName>
</protein>
<sequence length="365" mass="40281">MQEFIDAFFNGKAKTLSDIVAKRLRGTTIPIPPAVRGELLRCVQEVDPVLDKTRKLMQLALENRALKTVGDILMEFCAECVLLNPAVHSNGMKALLFPGYADSTRLEDAWQGLMSLPPLSQVSNRNVTSPEEEPDAARQTPGTPGANGGARDKRKGKSDRTGPVKGLAASARRNALLCSAVWRLYHSHCTFPEMMRGLRATVFALSKRPQSLETELITAITTLSEKEDERFAYLLEWSNRLQTDSLNKLNNALRLTEELQSHITAIEQQLQSSVEHADKLESQLSEERAARAASDEALGVVKTHGQADFEELRATSLKAIRDAVAQLDVVSEALKRDVPKVESARDKIDAVMDALKVTNKKLENA</sequence>
<feature type="region of interest" description="Disordered" evidence="2">
    <location>
        <begin position="120"/>
        <end position="167"/>
    </location>
</feature>
<keyword evidence="4" id="KW-1185">Reference proteome</keyword>
<organism evidence="3 4">
    <name type="scientific">Cupriavidus lacunae</name>
    <dbReference type="NCBI Taxonomy" id="2666307"/>
    <lineage>
        <taxon>Bacteria</taxon>
        <taxon>Pseudomonadati</taxon>
        <taxon>Pseudomonadota</taxon>
        <taxon>Betaproteobacteria</taxon>
        <taxon>Burkholderiales</taxon>
        <taxon>Burkholderiaceae</taxon>
        <taxon>Cupriavidus</taxon>
    </lineage>
</organism>
<dbReference type="Proteomes" id="UP000255165">
    <property type="component" value="Unassembled WGS sequence"/>
</dbReference>
<gene>
    <name evidence="3" type="ORF">DN412_17060</name>
</gene>
<accession>A0A370NU66</accession>